<dbReference type="InterPro" id="IPR016032">
    <property type="entry name" value="Sig_transdc_resp-reg_C-effctor"/>
</dbReference>
<evidence type="ECO:0000256" key="1">
    <source>
        <dbReference type="ARBA" id="ARBA00023015"/>
    </source>
</evidence>
<evidence type="ECO:0000259" key="4">
    <source>
        <dbReference type="PROSITE" id="PS50043"/>
    </source>
</evidence>
<dbReference type="SUPFAM" id="SSF48452">
    <property type="entry name" value="TPR-like"/>
    <property type="match status" value="2"/>
</dbReference>
<dbReference type="Pfam" id="PF25872">
    <property type="entry name" value="HTH_77"/>
    <property type="match status" value="1"/>
</dbReference>
<organism evidence="5 6">
    <name type="scientific">Mycobacterium lentiflavum</name>
    <dbReference type="NCBI Taxonomy" id="141349"/>
    <lineage>
        <taxon>Bacteria</taxon>
        <taxon>Bacillati</taxon>
        <taxon>Actinomycetota</taxon>
        <taxon>Actinomycetes</taxon>
        <taxon>Mycobacteriales</taxon>
        <taxon>Mycobacteriaceae</taxon>
        <taxon>Mycobacterium</taxon>
        <taxon>Mycobacterium simiae complex</taxon>
    </lineage>
</organism>
<proteinExistence type="predicted"/>
<dbReference type="PRINTS" id="PR00038">
    <property type="entry name" value="HTHLUXR"/>
</dbReference>
<protein>
    <submittedName>
        <fullName evidence="5">Regulatory protein LuxR</fullName>
    </submittedName>
</protein>
<dbReference type="InterPro" id="IPR000792">
    <property type="entry name" value="Tscrpt_reg_LuxR_C"/>
</dbReference>
<dbReference type="InterPro" id="IPR011990">
    <property type="entry name" value="TPR-like_helical_dom_sf"/>
</dbReference>
<dbReference type="Gene3D" id="1.25.40.10">
    <property type="entry name" value="Tetratricopeptide repeat domain"/>
    <property type="match status" value="3"/>
</dbReference>
<dbReference type="AlphaFoldDB" id="A0A0E4H2A6"/>
<dbReference type="GO" id="GO:0003677">
    <property type="term" value="F:DNA binding"/>
    <property type="evidence" value="ECO:0007669"/>
    <property type="project" value="UniProtKB-KW"/>
</dbReference>
<dbReference type="EMBL" id="CTEE01000001">
    <property type="protein sequence ID" value="CQD22902.1"/>
    <property type="molecule type" value="Genomic_DNA"/>
</dbReference>
<dbReference type="InterPro" id="IPR036388">
    <property type="entry name" value="WH-like_DNA-bd_sf"/>
</dbReference>
<dbReference type="SMART" id="SM00421">
    <property type="entry name" value="HTH_LUXR"/>
    <property type="match status" value="1"/>
</dbReference>
<dbReference type="GO" id="GO:0006355">
    <property type="term" value="P:regulation of DNA-templated transcription"/>
    <property type="evidence" value="ECO:0007669"/>
    <property type="project" value="InterPro"/>
</dbReference>
<sequence>MAEICHRLDGMPLAIELAAARVRALTLAEILDGLRDHFMLLTGGARTAVRRQQTLRASVDWSHALLSANERTLFRRLAAFMGGFDLDAARTVCSGDDMQRHQVLDQLTLLVDKSLLVADDVGGRTRYRMLETVRQYAQEKLSDSGEAAQVRTRHCDYYTARAQTLANLGDPMRWRLAQAEDAIDNLRAAFAWSRDNGDAEHALTLTSALWPLWVARGRLREGLAWFDAAFSVGPQDSVQPATLARALADRAGLNAQVGVVNQLDDARRALDIAREIGDPILISRALASCAASAAFSPDIARPYVEEAIELARASGDQMLLCQALVWHGQSAYYGGDPRAGRIAAEEGREIADAIGDRFVSRGARWALAWARMVSGDLESAVEQFRAVADEAAAYGDATWAHAALFNAAQALCHLGDLDGARRCAAAARDVAGDLGKDYDRYVAMLRGYVALAAGDVDAARRADEEAWRDLSHEQSMVKVNLFRRAAVALARGDLAAARQWADDAVAETSGCHRAVALMTRARVAIAQGDTQLAERDAHAALAVAAEVGAQLGVPDILDCLAVLAYKAESLSEAARLFGAADGIRGRTGEVRFRILQADHEAAVGALRKAMDQDSFDAAWAEGAQLSADEAIAYVRRGRSERKRPSSGWESLTPAERDVVRLVCEGLGNKEAAARLFVSPRTVQAHLSHIYTKLGISTRVQLVAEATRHR</sequence>
<dbReference type="Gene3D" id="1.10.10.10">
    <property type="entry name" value="Winged helix-like DNA-binding domain superfamily/Winged helix DNA-binding domain"/>
    <property type="match status" value="1"/>
</dbReference>
<keyword evidence="1" id="KW-0805">Transcription regulation</keyword>
<dbReference type="Pfam" id="PF00196">
    <property type="entry name" value="GerE"/>
    <property type="match status" value="1"/>
</dbReference>
<dbReference type="PROSITE" id="PS50043">
    <property type="entry name" value="HTH_LUXR_2"/>
    <property type="match status" value="1"/>
</dbReference>
<keyword evidence="2" id="KW-0238">DNA-binding</keyword>
<evidence type="ECO:0000256" key="2">
    <source>
        <dbReference type="ARBA" id="ARBA00023125"/>
    </source>
</evidence>
<dbReference type="STRING" id="141349.BN1232_05776"/>
<dbReference type="SUPFAM" id="SSF46894">
    <property type="entry name" value="C-terminal effector domain of the bipartite response regulators"/>
    <property type="match status" value="1"/>
</dbReference>
<dbReference type="PANTHER" id="PTHR47691">
    <property type="entry name" value="REGULATOR-RELATED"/>
    <property type="match status" value="1"/>
</dbReference>
<feature type="domain" description="HTH luxR-type" evidence="4">
    <location>
        <begin position="644"/>
        <end position="709"/>
    </location>
</feature>
<dbReference type="CDD" id="cd06170">
    <property type="entry name" value="LuxR_C_like"/>
    <property type="match status" value="1"/>
</dbReference>
<reference evidence="5 6" key="1">
    <citation type="submission" date="2015-03" db="EMBL/GenBank/DDBJ databases">
        <authorList>
            <person name="Urmite Genomes"/>
        </authorList>
    </citation>
    <scope>NUCLEOTIDE SEQUENCE [LARGE SCALE GENOMIC DNA]</scope>
    <source>
        <strain evidence="5 6">CSUR P1491</strain>
    </source>
</reference>
<dbReference type="PANTHER" id="PTHR47691:SF3">
    <property type="entry name" value="HTH-TYPE TRANSCRIPTIONAL REGULATOR RV0890C-RELATED"/>
    <property type="match status" value="1"/>
</dbReference>
<dbReference type="InterPro" id="IPR058852">
    <property type="entry name" value="HTH_77"/>
</dbReference>
<gene>
    <name evidence="5" type="ORF">BN1232_05776</name>
</gene>
<evidence type="ECO:0000313" key="6">
    <source>
        <dbReference type="Proteomes" id="UP000199251"/>
    </source>
</evidence>
<evidence type="ECO:0000313" key="5">
    <source>
        <dbReference type="EMBL" id="CQD22902.1"/>
    </source>
</evidence>
<dbReference type="Proteomes" id="UP000199251">
    <property type="component" value="Unassembled WGS sequence"/>
</dbReference>
<evidence type="ECO:0000256" key="3">
    <source>
        <dbReference type="ARBA" id="ARBA00023163"/>
    </source>
</evidence>
<dbReference type="FunFam" id="1.10.10.10:FF:000553">
    <property type="entry name" value="Transcriptional regulator, LuxR family"/>
    <property type="match status" value="1"/>
</dbReference>
<name>A0A0E4H2A6_MYCLN</name>
<accession>A0A0E4H2A6</accession>
<keyword evidence="3" id="KW-0804">Transcription</keyword>